<proteinExistence type="predicted"/>
<feature type="transmembrane region" description="Helical" evidence="1">
    <location>
        <begin position="12"/>
        <end position="33"/>
    </location>
</feature>
<reference evidence="2" key="2">
    <citation type="journal article" date="2015" name="Fish Shellfish Immunol.">
        <title>Early steps in the European eel (Anguilla anguilla)-Vibrio vulnificus interaction in the gills: Role of the RtxA13 toxin.</title>
        <authorList>
            <person name="Callol A."/>
            <person name="Pajuelo D."/>
            <person name="Ebbesson L."/>
            <person name="Teles M."/>
            <person name="MacKenzie S."/>
            <person name="Amaro C."/>
        </authorList>
    </citation>
    <scope>NUCLEOTIDE SEQUENCE</scope>
</reference>
<dbReference type="EMBL" id="GBXM01098181">
    <property type="protein sequence ID" value="JAH10396.1"/>
    <property type="molecule type" value="Transcribed_RNA"/>
</dbReference>
<sequence length="36" mass="4009">MDKIQLSLFKISVIINIIIIITVITDVISFPVAEHA</sequence>
<evidence type="ECO:0000313" key="2">
    <source>
        <dbReference type="EMBL" id="JAH10396.1"/>
    </source>
</evidence>
<keyword evidence="1" id="KW-1133">Transmembrane helix</keyword>
<dbReference type="AlphaFoldDB" id="A0A0E9Q0J0"/>
<organism evidence="2">
    <name type="scientific">Anguilla anguilla</name>
    <name type="common">European freshwater eel</name>
    <name type="synonym">Muraena anguilla</name>
    <dbReference type="NCBI Taxonomy" id="7936"/>
    <lineage>
        <taxon>Eukaryota</taxon>
        <taxon>Metazoa</taxon>
        <taxon>Chordata</taxon>
        <taxon>Craniata</taxon>
        <taxon>Vertebrata</taxon>
        <taxon>Euteleostomi</taxon>
        <taxon>Actinopterygii</taxon>
        <taxon>Neopterygii</taxon>
        <taxon>Teleostei</taxon>
        <taxon>Anguilliformes</taxon>
        <taxon>Anguillidae</taxon>
        <taxon>Anguilla</taxon>
    </lineage>
</organism>
<accession>A0A0E9Q0J0</accession>
<evidence type="ECO:0000256" key="1">
    <source>
        <dbReference type="SAM" id="Phobius"/>
    </source>
</evidence>
<name>A0A0E9Q0J0_ANGAN</name>
<keyword evidence="1" id="KW-0812">Transmembrane</keyword>
<reference evidence="2" key="1">
    <citation type="submission" date="2014-11" db="EMBL/GenBank/DDBJ databases">
        <authorList>
            <person name="Amaro Gonzalez C."/>
        </authorList>
    </citation>
    <scope>NUCLEOTIDE SEQUENCE</scope>
</reference>
<protein>
    <submittedName>
        <fullName evidence="2">Uncharacterized protein</fullName>
    </submittedName>
</protein>
<keyword evidence="1" id="KW-0472">Membrane</keyword>